<dbReference type="Gene3D" id="2.30.110.10">
    <property type="entry name" value="Electron Transport, Fmn-binding Protein, Chain A"/>
    <property type="match status" value="1"/>
</dbReference>
<sequence length="214" mass="23792">MTDTNTTVQHDRHEISTLAALEAIYPPVGTAARRKEIDYLHPVYQAMIAASPFVVLATNGPEGPDCSPRGDPGGFVQIRDTQTLWLPDRPGNNRIDSLRNLLHDPNIALLFLIPGRNETLRVNGVARITRDPQILSACAMDGKDPRCVIVVSVRTVFFQCGRAALRAGLWTEPNQDVLTAMPSTGRMLEELTQSEIRGQDYDRDLDARQRNSLY</sequence>
<organism evidence="2 3">
    <name type="scientific">Halothiobacillus diazotrophicus</name>
    <dbReference type="NCBI Taxonomy" id="1860122"/>
    <lineage>
        <taxon>Bacteria</taxon>
        <taxon>Pseudomonadati</taxon>
        <taxon>Pseudomonadota</taxon>
        <taxon>Gammaproteobacteria</taxon>
        <taxon>Chromatiales</taxon>
        <taxon>Halothiobacillaceae</taxon>
        <taxon>Halothiobacillus</taxon>
    </lineage>
</organism>
<dbReference type="KEGG" id="haz:A9404_03160"/>
<protein>
    <recommendedName>
        <fullName evidence="1">Pyridoxamine 5'-phosphate oxidase N-terminal domain-containing protein</fullName>
    </recommendedName>
</protein>
<dbReference type="InterPro" id="IPR012349">
    <property type="entry name" value="Split_barrel_FMN-bd"/>
</dbReference>
<dbReference type="PANTHER" id="PTHR42815">
    <property type="entry name" value="FAD-BINDING, PUTATIVE (AFU_ORTHOLOGUE AFUA_6G07600)-RELATED"/>
    <property type="match status" value="1"/>
</dbReference>
<dbReference type="RefSeq" id="WP_066098590.1">
    <property type="nucleotide sequence ID" value="NZ_CP016027.1"/>
</dbReference>
<evidence type="ECO:0000313" key="2">
    <source>
        <dbReference type="EMBL" id="ANJ66508.1"/>
    </source>
</evidence>
<dbReference type="InterPro" id="IPR011576">
    <property type="entry name" value="Pyridox_Oxase_N"/>
</dbReference>
<dbReference type="AlphaFoldDB" id="A0A191ZF68"/>
<evidence type="ECO:0000259" key="1">
    <source>
        <dbReference type="Pfam" id="PF01243"/>
    </source>
</evidence>
<dbReference type="SUPFAM" id="SSF50475">
    <property type="entry name" value="FMN-binding split barrel"/>
    <property type="match status" value="1"/>
</dbReference>
<reference evidence="2 3" key="1">
    <citation type="submission" date="2016-06" db="EMBL/GenBank/DDBJ databases">
        <title>Insight into the functional genes involving in sulfur oxidation in Pearl River water.</title>
        <authorList>
            <person name="Luo J."/>
            <person name="Tan X."/>
            <person name="Lin W."/>
        </authorList>
    </citation>
    <scope>NUCLEOTIDE SEQUENCE [LARGE SCALE GENOMIC DNA]</scope>
    <source>
        <strain evidence="2 3">LS2</strain>
    </source>
</reference>
<dbReference type="PANTHER" id="PTHR42815:SF2">
    <property type="entry name" value="FAD-BINDING, PUTATIVE (AFU_ORTHOLOGUE AFUA_6G07600)-RELATED"/>
    <property type="match status" value="1"/>
</dbReference>
<dbReference type="Pfam" id="PF01243">
    <property type="entry name" value="PNPOx_N"/>
    <property type="match status" value="1"/>
</dbReference>
<evidence type="ECO:0000313" key="3">
    <source>
        <dbReference type="Proteomes" id="UP000078596"/>
    </source>
</evidence>
<dbReference type="InterPro" id="IPR024029">
    <property type="entry name" value="Pyridox_Oxase_FMN-dep"/>
</dbReference>
<name>A0A191ZF68_9GAMM</name>
<keyword evidence="3" id="KW-1185">Reference proteome</keyword>
<dbReference type="EMBL" id="CP016027">
    <property type="protein sequence ID" value="ANJ66508.1"/>
    <property type="molecule type" value="Genomic_DNA"/>
</dbReference>
<gene>
    <name evidence="2" type="ORF">A9404_03160</name>
</gene>
<dbReference type="NCBIfam" id="TIGR04025">
    <property type="entry name" value="PPOX_FMN_DR2398"/>
    <property type="match status" value="1"/>
</dbReference>
<dbReference type="Proteomes" id="UP000078596">
    <property type="component" value="Chromosome"/>
</dbReference>
<proteinExistence type="predicted"/>
<accession>A0A191ZF68</accession>
<feature type="domain" description="Pyridoxamine 5'-phosphate oxidase N-terminal" evidence="1">
    <location>
        <begin position="41"/>
        <end position="160"/>
    </location>
</feature>
<dbReference type="OrthoDB" id="9796486at2"/>